<reference evidence="1" key="1">
    <citation type="journal article" date="2023" name="Comput. Struct. Biotechnol. J.">
        <title>Discovery of a novel marine Bacteroidetes with a rich repertoire of carbohydrate-active enzymes.</title>
        <authorList>
            <person name="Chen B."/>
            <person name="Liu G."/>
            <person name="Chen Q."/>
            <person name="Wang H."/>
            <person name="Liu L."/>
            <person name="Tang K."/>
        </authorList>
    </citation>
    <scope>NUCLEOTIDE SEQUENCE</scope>
    <source>
        <strain evidence="1">TK19036</strain>
    </source>
</reference>
<dbReference type="AlphaFoldDB" id="A0AA49JEW3"/>
<dbReference type="SUPFAM" id="SSF63829">
    <property type="entry name" value="Calcium-dependent phosphotriesterase"/>
    <property type="match status" value="1"/>
</dbReference>
<accession>A0AA49JEW3</accession>
<organism evidence="1">
    <name type="scientific">Roseihalotalea indica</name>
    <dbReference type="NCBI Taxonomy" id="2867963"/>
    <lineage>
        <taxon>Bacteria</taxon>
        <taxon>Pseudomonadati</taxon>
        <taxon>Bacteroidota</taxon>
        <taxon>Cytophagia</taxon>
        <taxon>Cytophagales</taxon>
        <taxon>Catalimonadaceae</taxon>
        <taxon>Roseihalotalea</taxon>
    </lineage>
</organism>
<reference evidence="1" key="2">
    <citation type="journal article" date="2024" name="Antonie Van Leeuwenhoek">
        <title>Roseihalotalea indica gen. nov., sp. nov., a halophilic Bacteroidetes from mesopelagic Southwest Indian Ocean with higher carbohydrate metabolic potential.</title>
        <authorList>
            <person name="Chen B."/>
            <person name="Zhang M."/>
            <person name="Lin D."/>
            <person name="Ye J."/>
            <person name="Tang K."/>
        </authorList>
    </citation>
    <scope>NUCLEOTIDE SEQUENCE</scope>
    <source>
        <strain evidence="1">TK19036</strain>
    </source>
</reference>
<name>A0AA49JEW3_9BACT</name>
<protein>
    <recommendedName>
        <fullName evidence="2">Glucose/Sorbosone dehydrogenase domain-containing protein</fullName>
    </recommendedName>
</protein>
<evidence type="ECO:0000313" key="1">
    <source>
        <dbReference type="EMBL" id="WKN38588.1"/>
    </source>
</evidence>
<dbReference type="Gene3D" id="2.120.10.30">
    <property type="entry name" value="TolB, C-terminal domain"/>
    <property type="match status" value="1"/>
</dbReference>
<dbReference type="InterPro" id="IPR011042">
    <property type="entry name" value="6-blade_b-propeller_TolB-like"/>
</dbReference>
<evidence type="ECO:0008006" key="2">
    <source>
        <dbReference type="Google" id="ProtNLM"/>
    </source>
</evidence>
<sequence length="544" mass="60403">MNHFFNFLIIFILSTLYIGYTAVAQDKTRGDESATVAEVHQSNRRDIDAHAVQVPENLQIQAFSSGLTYPVDITFDDQGNTYIAEAGGHTYGTKPAQAPSARILRIGPDGTTAVIYDKVVPMKDIKGNSSSKDMPEGLIPPITGVTFHDGKLYIAHRSRYSTYDLRTDEFKTIINGLPSWGEFLNAKPIFKGDSMYFFLSTQGNSGVVEEHWVKLIDMFNKPETHEVPGEDITLTGQNFWVPTSKVNIVKDDSVETGAFAALGEKTKAGQVVKGQEICNGAFFRCNPDGTGIERIAWGLRSSLGYRFSPEGKLVATMNSANPMPPRGLYFDYESVYEIKEGEWYGWPDYYSGIPITDERFGVKKAERHFVLTEETHKKLLKGKAIPDQPIALLPVHSAAQGMVFGREDFGVPEEEILVAEFGAIVPFFKGKAYHPELPPGVPEEQNAPDGAKYNWPGFKIQRVDLSTGEASDYIYNEDHLPASVNKTGGLERPIQLSWDPDGNLYIVDFGVVEFEEAGMTAHPYTGVIWKVSRSEDAQVQNDKN</sequence>
<proteinExistence type="predicted"/>
<dbReference type="EMBL" id="CP120682">
    <property type="protein sequence ID" value="WKN38588.1"/>
    <property type="molecule type" value="Genomic_DNA"/>
</dbReference>
<gene>
    <name evidence="1" type="ORF">K4G66_07720</name>
</gene>